<reference evidence="2" key="1">
    <citation type="submission" date="2014-08" db="EMBL/GenBank/DDBJ databases">
        <authorList>
            <person name="Moulin L."/>
        </authorList>
    </citation>
    <scope>NUCLEOTIDE SEQUENCE [LARGE SCALE GENOMIC DNA]</scope>
</reference>
<evidence type="ECO:0000313" key="1">
    <source>
        <dbReference type="EMBL" id="CDX26677.1"/>
    </source>
</evidence>
<gene>
    <name evidence="1" type="ORF">MPL3356_60493</name>
</gene>
<keyword evidence="2" id="KW-1185">Reference proteome</keyword>
<organism evidence="1 2">
    <name type="scientific">Mesorhizobium plurifarium</name>
    <dbReference type="NCBI Taxonomy" id="69974"/>
    <lineage>
        <taxon>Bacteria</taxon>
        <taxon>Pseudomonadati</taxon>
        <taxon>Pseudomonadota</taxon>
        <taxon>Alphaproteobacteria</taxon>
        <taxon>Hyphomicrobiales</taxon>
        <taxon>Phyllobacteriaceae</taxon>
        <taxon>Mesorhizobium</taxon>
    </lineage>
</organism>
<dbReference type="EMBL" id="CCMZ01000056">
    <property type="protein sequence ID" value="CDX26677.1"/>
    <property type="molecule type" value="Genomic_DNA"/>
</dbReference>
<evidence type="ECO:0000313" key="2">
    <source>
        <dbReference type="Proteomes" id="UP000045285"/>
    </source>
</evidence>
<sequence>MKVIKLTGLVPVKALVRHKNIPSGKVFGITPELARKGLAAKEIELYPVPDGIETYDVADFTPAAAPVEEAVVEPAGDVVIPDDWETMQWLKRVKLAQQIVGGELTLLAEEKPLDAAMRVISAEVQRRAAAEKQAE</sequence>
<protein>
    <submittedName>
        <fullName evidence="1">Uncharacterized protein</fullName>
    </submittedName>
</protein>
<proteinExistence type="predicted"/>
<accession>A0A090G6P3</accession>
<dbReference type="AlphaFoldDB" id="A0A090G6P3"/>
<dbReference type="Proteomes" id="UP000045285">
    <property type="component" value="Unassembled WGS sequence"/>
</dbReference>
<name>A0A090G6P3_MESPL</name>